<keyword evidence="28" id="KW-1185">Reference proteome</keyword>
<evidence type="ECO:0000256" key="15">
    <source>
        <dbReference type="ARBA" id="ARBA00023157"/>
    </source>
</evidence>
<keyword evidence="11 20" id="KW-0418">Kinase</keyword>
<accession>A0ABD1U5R6</accession>
<evidence type="ECO:0000256" key="1">
    <source>
        <dbReference type="ARBA" id="ARBA00004251"/>
    </source>
</evidence>
<evidence type="ECO:0000313" key="28">
    <source>
        <dbReference type="Proteomes" id="UP001604277"/>
    </source>
</evidence>
<evidence type="ECO:0000256" key="3">
    <source>
        <dbReference type="ARBA" id="ARBA00022527"/>
    </source>
</evidence>
<dbReference type="SUPFAM" id="SSF56112">
    <property type="entry name" value="Protein kinase-like (PK-like)"/>
    <property type="match status" value="1"/>
</dbReference>
<dbReference type="InterPro" id="IPR001480">
    <property type="entry name" value="Bulb-type_lectin_dom"/>
</dbReference>
<keyword evidence="15" id="KW-1015">Disulfide bond</keyword>
<evidence type="ECO:0000256" key="14">
    <source>
        <dbReference type="ARBA" id="ARBA00023136"/>
    </source>
</evidence>
<dbReference type="Gene3D" id="1.10.510.10">
    <property type="entry name" value="Transferase(Phosphotransferase) domain 1"/>
    <property type="match status" value="1"/>
</dbReference>
<evidence type="ECO:0000256" key="18">
    <source>
        <dbReference type="ARBA" id="ARBA00047899"/>
    </source>
</evidence>
<evidence type="ECO:0000256" key="20">
    <source>
        <dbReference type="PIRNR" id="PIRNR000641"/>
    </source>
</evidence>
<dbReference type="PROSITE" id="PS50011">
    <property type="entry name" value="PROTEIN_KINASE_DOM"/>
    <property type="match status" value="1"/>
</dbReference>
<dbReference type="Gene3D" id="2.90.10.10">
    <property type="entry name" value="Bulb-type lectin domain"/>
    <property type="match status" value="2"/>
</dbReference>
<evidence type="ECO:0000256" key="4">
    <source>
        <dbReference type="ARBA" id="ARBA00022536"/>
    </source>
</evidence>
<dbReference type="PANTHER" id="PTHR47974:SF9">
    <property type="entry name" value="RECEPTOR-LIKE SERINE_THREONINE-PROTEIN KINASE"/>
    <property type="match status" value="1"/>
</dbReference>
<keyword evidence="5 20" id="KW-0808">Transferase</keyword>
<dbReference type="SMART" id="SM00108">
    <property type="entry name" value="B_lectin"/>
    <property type="match status" value="1"/>
</dbReference>
<comment type="subcellular location">
    <subcellularLocation>
        <location evidence="1">Cell membrane</location>
        <topology evidence="1">Single-pass type I membrane protein</topology>
    </subcellularLocation>
</comment>
<evidence type="ECO:0000313" key="27">
    <source>
        <dbReference type="EMBL" id="KAL2520088.1"/>
    </source>
</evidence>
<sequence length="830" mass="92002">MKIPCMQMFCLIFIFFPTVILAADVFPGSTLYASNPENSWDSPNKTFLLSFIQEAENFYFAAIIYNGIPVWKAGGDPRGAVNSSAALRFLPDGNLQLVNGPTGSLVWQSNTAGRGVSTATLDDTGNFILKNGSNIPIWTTFDNPTDTILPGQNFTVNNVLRSGLYSFRLLTSGNMTLQWNDSIVYYSSSGINSSSTNTSLTSPSLGLQQPVGIFSLFDPTISNSSPLIMARSNDYGENPADTIRFVKLENDGNLRMYSSAKSSTSGNKIVRWTAVSDQCEVFGYCGNMGICSYIDLTPVCGCASENFDPIDPKDPRKGCKRKVEIKDCSNRTMLLLDRATFLTYPPETTSQYFTMGNTACRSNCLSDTSCMGSTSLADGTGVCYMKLSDFISGYQSPTLTSTSFVKVCEPAMPNRPLSSREDRKNYNAMKISVVVLGCCLILVISAGVFWVFFCSRKHNFKGLPTWDSLSEYASALPVHFSYKELQQATEGFKEKLGEGGFGAVYRGVLTNKTVAAVKQLEGIEQGEKQFRMEVVTISSTHHLNLARLLGFCSEGRHRLLVYEFMKNGSLDKFLFTSDEQSCKEVRNWGYRYNIALGTAKGITYLHEECRDCIVHSDIKPENILLDDNYNARISDFGLARLINTNGQRHRSILSVRGTRGYLPPEWLANLPVTSKADVYSYGMVLLEIISGRRNFEVSTETNHKKLSLWAYEEFEKGNVEVILDKRLPRDEVNIEQVIRAIQVSFWCIQQQPSHRPTMGKVVQMLEGISEIRAPPPAIKSTSANAQFQVLPMVSSFQTVLNSSQTTANSSLASEQKSEGETSILLHEEEA</sequence>
<proteinExistence type="inferred from homology"/>
<evidence type="ECO:0000256" key="7">
    <source>
        <dbReference type="ARBA" id="ARBA00022729"/>
    </source>
</evidence>
<evidence type="ECO:0000259" key="26">
    <source>
        <dbReference type="PROSITE" id="PS50927"/>
    </source>
</evidence>
<evidence type="ECO:0000256" key="2">
    <source>
        <dbReference type="ARBA" id="ARBA00022475"/>
    </source>
</evidence>
<evidence type="ECO:0000256" key="6">
    <source>
        <dbReference type="ARBA" id="ARBA00022692"/>
    </source>
</evidence>
<keyword evidence="9" id="KW-0677">Repeat</keyword>
<keyword evidence="17" id="KW-0325">Glycoprotein</keyword>
<feature type="transmembrane region" description="Helical" evidence="23">
    <location>
        <begin position="431"/>
        <end position="453"/>
    </location>
</feature>
<feature type="region of interest" description="Disordered" evidence="22">
    <location>
        <begin position="804"/>
        <end position="830"/>
    </location>
</feature>
<gene>
    <name evidence="27" type="ORF">Fot_24011</name>
</gene>
<dbReference type="GO" id="GO:0005886">
    <property type="term" value="C:plasma membrane"/>
    <property type="evidence" value="ECO:0007669"/>
    <property type="project" value="UniProtKB-SubCell"/>
</dbReference>
<evidence type="ECO:0000256" key="11">
    <source>
        <dbReference type="ARBA" id="ARBA00022777"/>
    </source>
</evidence>
<name>A0ABD1U5R6_9LAMI</name>
<evidence type="ECO:0000256" key="13">
    <source>
        <dbReference type="ARBA" id="ARBA00022989"/>
    </source>
</evidence>
<keyword evidence="3 20" id="KW-0723">Serine/threonine-protein kinase</keyword>
<feature type="compositionally biased region" description="Polar residues" evidence="22">
    <location>
        <begin position="804"/>
        <end position="814"/>
    </location>
</feature>
<dbReference type="FunFam" id="1.10.510.10:FF:000384">
    <property type="entry name" value="G-type lectin S-receptor-like serine/threonine-protein kinase"/>
    <property type="match status" value="1"/>
</dbReference>
<dbReference type="FunFam" id="3.30.200.20:FF:000059">
    <property type="entry name" value="S-receptor-like serine/threonine-protein kinase"/>
    <property type="match status" value="1"/>
</dbReference>
<dbReference type="InterPro" id="IPR008271">
    <property type="entry name" value="Ser/Thr_kinase_AS"/>
</dbReference>
<keyword evidence="8" id="KW-0430">Lectin</keyword>
<dbReference type="PIRSF" id="PIRSF000641">
    <property type="entry name" value="SRK"/>
    <property type="match status" value="1"/>
</dbReference>
<keyword evidence="10 20" id="KW-0547">Nucleotide-binding</keyword>
<dbReference type="InterPro" id="IPR011009">
    <property type="entry name" value="Kinase-like_dom_sf"/>
</dbReference>
<evidence type="ECO:0000256" key="16">
    <source>
        <dbReference type="ARBA" id="ARBA00023170"/>
    </source>
</evidence>
<dbReference type="AlphaFoldDB" id="A0ABD1U5R6"/>
<evidence type="ECO:0000256" key="19">
    <source>
        <dbReference type="ARBA" id="ARBA00048679"/>
    </source>
</evidence>
<evidence type="ECO:0000256" key="8">
    <source>
        <dbReference type="ARBA" id="ARBA00022734"/>
    </source>
</evidence>
<evidence type="ECO:0000256" key="12">
    <source>
        <dbReference type="ARBA" id="ARBA00022840"/>
    </source>
</evidence>
<dbReference type="Pfam" id="PF08276">
    <property type="entry name" value="PAN_2"/>
    <property type="match status" value="1"/>
</dbReference>
<dbReference type="InterPro" id="IPR017441">
    <property type="entry name" value="Protein_kinase_ATP_BS"/>
</dbReference>
<dbReference type="FunFam" id="2.90.10.10:FF:000016">
    <property type="entry name" value="G-type lectin S-receptor-like serine/threonine-protein kinase"/>
    <property type="match status" value="1"/>
</dbReference>
<dbReference type="EMBL" id="JBFOLJ010000007">
    <property type="protein sequence ID" value="KAL2520088.1"/>
    <property type="molecule type" value="Genomic_DNA"/>
</dbReference>
<dbReference type="Pfam" id="PF00069">
    <property type="entry name" value="Pkinase"/>
    <property type="match status" value="1"/>
</dbReference>
<dbReference type="InterPro" id="IPR000719">
    <property type="entry name" value="Prot_kinase_dom"/>
</dbReference>
<evidence type="ECO:0000256" key="5">
    <source>
        <dbReference type="ARBA" id="ARBA00022679"/>
    </source>
</evidence>
<dbReference type="Proteomes" id="UP001604277">
    <property type="component" value="Unassembled WGS sequence"/>
</dbReference>
<comment type="catalytic activity">
    <reaction evidence="19 20">
        <text>L-seryl-[protein] + ATP = O-phospho-L-seryl-[protein] + ADP + H(+)</text>
        <dbReference type="Rhea" id="RHEA:17989"/>
        <dbReference type="Rhea" id="RHEA-COMP:9863"/>
        <dbReference type="Rhea" id="RHEA-COMP:11604"/>
        <dbReference type="ChEBI" id="CHEBI:15378"/>
        <dbReference type="ChEBI" id="CHEBI:29999"/>
        <dbReference type="ChEBI" id="CHEBI:30616"/>
        <dbReference type="ChEBI" id="CHEBI:83421"/>
        <dbReference type="ChEBI" id="CHEBI:456216"/>
        <dbReference type="EC" id="2.7.11.1"/>
    </reaction>
</comment>
<dbReference type="GO" id="GO:0030246">
    <property type="term" value="F:carbohydrate binding"/>
    <property type="evidence" value="ECO:0007669"/>
    <property type="project" value="UniProtKB-KW"/>
</dbReference>
<evidence type="ECO:0000256" key="10">
    <source>
        <dbReference type="ARBA" id="ARBA00022741"/>
    </source>
</evidence>
<keyword evidence="14 23" id="KW-0472">Membrane</keyword>
<dbReference type="InterPro" id="IPR003609">
    <property type="entry name" value="Pan_app"/>
</dbReference>
<dbReference type="EC" id="2.7.11.1" evidence="20"/>
<feature type="domain" description="Bulb-type lectin" evidence="26">
    <location>
        <begin position="22"/>
        <end position="142"/>
    </location>
</feature>
<comment type="similarity">
    <text evidence="20">Belongs to the protein kinase superfamily. Ser/Thr protein kinase family.</text>
</comment>
<dbReference type="InterPro" id="IPR036426">
    <property type="entry name" value="Bulb-type_lectin_dom_sf"/>
</dbReference>
<dbReference type="FunFam" id="2.90.10.10:FF:000025">
    <property type="entry name" value="G-type lectin S-receptor-like serine/threonine-protein kinase"/>
    <property type="match status" value="1"/>
</dbReference>
<evidence type="ECO:0000256" key="23">
    <source>
        <dbReference type="SAM" id="Phobius"/>
    </source>
</evidence>
<comment type="caution">
    <text evidence="27">The sequence shown here is derived from an EMBL/GenBank/DDBJ whole genome shotgun (WGS) entry which is preliminary data.</text>
</comment>
<dbReference type="InterPro" id="IPR024171">
    <property type="entry name" value="SRK-like_kinase"/>
</dbReference>
<dbReference type="PANTHER" id="PTHR47974">
    <property type="entry name" value="OS07G0415500 PROTEIN"/>
    <property type="match status" value="1"/>
</dbReference>
<evidence type="ECO:0000256" key="9">
    <source>
        <dbReference type="ARBA" id="ARBA00022737"/>
    </source>
</evidence>
<evidence type="ECO:0000256" key="17">
    <source>
        <dbReference type="ARBA" id="ARBA00023180"/>
    </source>
</evidence>
<keyword evidence="6 23" id="KW-0812">Transmembrane</keyword>
<protein>
    <recommendedName>
        <fullName evidence="20">Receptor-like serine/threonine-protein kinase</fullName>
        <ecNumber evidence="20">2.7.11.1</ecNumber>
    </recommendedName>
</protein>
<feature type="chain" id="PRO_5044880802" description="Receptor-like serine/threonine-protein kinase" evidence="24">
    <location>
        <begin position="23"/>
        <end position="830"/>
    </location>
</feature>
<evidence type="ECO:0000256" key="21">
    <source>
        <dbReference type="PROSITE-ProRule" id="PRU10141"/>
    </source>
</evidence>
<feature type="binding site" evidence="21">
    <location>
        <position position="518"/>
    </location>
    <ligand>
        <name>ATP</name>
        <dbReference type="ChEBI" id="CHEBI:30616"/>
    </ligand>
</feature>
<dbReference type="GO" id="GO:0004674">
    <property type="term" value="F:protein serine/threonine kinase activity"/>
    <property type="evidence" value="ECO:0007669"/>
    <property type="project" value="UniProtKB-KW"/>
</dbReference>
<evidence type="ECO:0000259" key="25">
    <source>
        <dbReference type="PROSITE" id="PS50011"/>
    </source>
</evidence>
<dbReference type="PROSITE" id="PS00108">
    <property type="entry name" value="PROTEIN_KINASE_ST"/>
    <property type="match status" value="1"/>
</dbReference>
<evidence type="ECO:0000256" key="24">
    <source>
        <dbReference type="SAM" id="SignalP"/>
    </source>
</evidence>
<dbReference type="PROSITE" id="PS00107">
    <property type="entry name" value="PROTEIN_KINASE_ATP"/>
    <property type="match status" value="1"/>
</dbReference>
<dbReference type="SUPFAM" id="SSF51110">
    <property type="entry name" value="alpha-D-mannose-specific plant lectins"/>
    <property type="match status" value="1"/>
</dbReference>
<dbReference type="Pfam" id="PF01453">
    <property type="entry name" value="B_lectin"/>
    <property type="match status" value="1"/>
</dbReference>
<dbReference type="CDD" id="cd14066">
    <property type="entry name" value="STKc_IRAK"/>
    <property type="match status" value="1"/>
</dbReference>
<feature type="domain" description="Protein kinase" evidence="25">
    <location>
        <begin position="490"/>
        <end position="768"/>
    </location>
</feature>
<keyword evidence="12 20" id="KW-0067">ATP-binding</keyword>
<dbReference type="Gene3D" id="3.30.200.20">
    <property type="entry name" value="Phosphorylase Kinase, domain 1"/>
    <property type="match status" value="1"/>
</dbReference>
<dbReference type="PROSITE" id="PS50927">
    <property type="entry name" value="BULB_LECTIN"/>
    <property type="match status" value="1"/>
</dbReference>
<keyword evidence="13 23" id="KW-1133">Transmembrane helix</keyword>
<keyword evidence="16" id="KW-0675">Receptor</keyword>
<comment type="catalytic activity">
    <reaction evidence="18 20">
        <text>L-threonyl-[protein] + ATP = O-phospho-L-threonyl-[protein] + ADP + H(+)</text>
        <dbReference type="Rhea" id="RHEA:46608"/>
        <dbReference type="Rhea" id="RHEA-COMP:11060"/>
        <dbReference type="Rhea" id="RHEA-COMP:11605"/>
        <dbReference type="ChEBI" id="CHEBI:15378"/>
        <dbReference type="ChEBI" id="CHEBI:30013"/>
        <dbReference type="ChEBI" id="CHEBI:30616"/>
        <dbReference type="ChEBI" id="CHEBI:61977"/>
        <dbReference type="ChEBI" id="CHEBI:456216"/>
        <dbReference type="EC" id="2.7.11.1"/>
    </reaction>
</comment>
<dbReference type="SMART" id="SM00220">
    <property type="entry name" value="S_TKc"/>
    <property type="match status" value="1"/>
</dbReference>
<reference evidence="28" key="1">
    <citation type="submission" date="2024-07" db="EMBL/GenBank/DDBJ databases">
        <title>Two chromosome-level genome assemblies of Korean endemic species Abeliophyllum distichum and Forsythia ovata (Oleaceae).</title>
        <authorList>
            <person name="Jang H."/>
        </authorList>
    </citation>
    <scope>NUCLEOTIDE SEQUENCE [LARGE SCALE GENOMIC DNA]</scope>
</reference>
<feature type="signal peptide" evidence="24">
    <location>
        <begin position="1"/>
        <end position="22"/>
    </location>
</feature>
<evidence type="ECO:0000256" key="22">
    <source>
        <dbReference type="SAM" id="MobiDB-lite"/>
    </source>
</evidence>
<keyword evidence="2" id="KW-1003">Cell membrane</keyword>
<keyword evidence="7 24" id="KW-0732">Signal</keyword>
<organism evidence="27 28">
    <name type="scientific">Forsythia ovata</name>
    <dbReference type="NCBI Taxonomy" id="205694"/>
    <lineage>
        <taxon>Eukaryota</taxon>
        <taxon>Viridiplantae</taxon>
        <taxon>Streptophyta</taxon>
        <taxon>Embryophyta</taxon>
        <taxon>Tracheophyta</taxon>
        <taxon>Spermatophyta</taxon>
        <taxon>Magnoliopsida</taxon>
        <taxon>eudicotyledons</taxon>
        <taxon>Gunneridae</taxon>
        <taxon>Pentapetalae</taxon>
        <taxon>asterids</taxon>
        <taxon>lamiids</taxon>
        <taxon>Lamiales</taxon>
        <taxon>Oleaceae</taxon>
        <taxon>Forsythieae</taxon>
        <taxon>Forsythia</taxon>
    </lineage>
</organism>
<feature type="compositionally biased region" description="Basic and acidic residues" evidence="22">
    <location>
        <begin position="815"/>
        <end position="830"/>
    </location>
</feature>
<dbReference type="GO" id="GO:0005524">
    <property type="term" value="F:ATP binding"/>
    <property type="evidence" value="ECO:0007669"/>
    <property type="project" value="UniProtKB-UniRule"/>
</dbReference>
<keyword evidence="4" id="KW-0245">EGF-like domain</keyword>